<evidence type="ECO:0000256" key="2">
    <source>
        <dbReference type="ARBA" id="ARBA00022630"/>
    </source>
</evidence>
<dbReference type="Proteomes" id="UP001357485">
    <property type="component" value="Unassembled WGS sequence"/>
</dbReference>
<dbReference type="PANTHER" id="PTHR42877:SF7">
    <property type="entry name" value="FLAVIN-BINDING MONOOXYGENASE-RELATED"/>
    <property type="match status" value="1"/>
</dbReference>
<reference evidence="5 6" key="1">
    <citation type="submission" date="2023-08" db="EMBL/GenBank/DDBJ databases">
        <title>Black Yeasts Isolated from many extreme environments.</title>
        <authorList>
            <person name="Coleine C."/>
            <person name="Stajich J.E."/>
            <person name="Selbmann L."/>
        </authorList>
    </citation>
    <scope>NUCLEOTIDE SEQUENCE [LARGE SCALE GENOMIC DNA]</scope>
    <source>
        <strain evidence="5 6">CCFEE 536</strain>
    </source>
</reference>
<keyword evidence="2" id="KW-0285">Flavoprotein</keyword>
<evidence type="ECO:0000313" key="5">
    <source>
        <dbReference type="EMBL" id="KAK5132139.1"/>
    </source>
</evidence>
<protein>
    <recommendedName>
        <fullName evidence="7">FAD/NAD(P)-binding domain-containing protein</fullName>
    </recommendedName>
</protein>
<dbReference type="InterPro" id="IPR036188">
    <property type="entry name" value="FAD/NAD-bd_sf"/>
</dbReference>
<dbReference type="Pfam" id="PF00743">
    <property type="entry name" value="FMO-like"/>
    <property type="match status" value="1"/>
</dbReference>
<dbReference type="SUPFAM" id="SSF51905">
    <property type="entry name" value="FAD/NAD(P)-binding domain"/>
    <property type="match status" value="3"/>
</dbReference>
<keyword evidence="3" id="KW-0274">FAD</keyword>
<dbReference type="InterPro" id="IPR020946">
    <property type="entry name" value="Flavin_mOase-like"/>
</dbReference>
<keyword evidence="4" id="KW-0560">Oxidoreductase</keyword>
<dbReference type="PANTHER" id="PTHR42877">
    <property type="entry name" value="L-ORNITHINE N(5)-MONOOXYGENASE-RELATED"/>
    <property type="match status" value="1"/>
</dbReference>
<name>A0ABR0KV01_9PEZI</name>
<gene>
    <name evidence="5" type="ORF">LTR16_000019</name>
</gene>
<organism evidence="5 6">
    <name type="scientific">Cryomyces antarcticus</name>
    <dbReference type="NCBI Taxonomy" id="329879"/>
    <lineage>
        <taxon>Eukaryota</taxon>
        <taxon>Fungi</taxon>
        <taxon>Dikarya</taxon>
        <taxon>Ascomycota</taxon>
        <taxon>Pezizomycotina</taxon>
        <taxon>Dothideomycetes</taxon>
        <taxon>Dothideomycetes incertae sedis</taxon>
        <taxon>Cryomyces</taxon>
    </lineage>
</organism>
<sequence>MEKTFQIRDRATDDFARIKVLCIGAGVSGVLSGIKLPQKVENLDLAIYEKSSDVGGTWLDNHYPGNIPAAAYQLSFESHPGWTEYYAPGGEILEYWRNVAKKYDVYKRITFHTEVTEARWHDDEGLWVLQLKDVKTGRTWSDSGNVLISATGILNKWDWPEIPSLHDFKGHKVHSASWDHSFDVTGKKVALIGGGSSGIQLLPELQPKVERCDHYMKGRTWIAYREPGKEVPGMNPENLENCKKLMLVKHTKEELESFNDPKKYLEFRCAVEDALNSGSDFIVNGTETQKQARALFDEKMKTRLSKKPEVYEALIPEYPPGCRRLTPGPGYLNAIVEDNVEFISNPIDKITATGIQTTDGKLREVDAIICATGFDTSLHPRFPTYGLGGVTLGEVWDPVPEAYLSMCPAKMPNYFLYLGPNGGPGTGSTIILLEQVADYICKAVSKLQREGLKSMVAKEGPIKQFGQYVDTYMKRVVYGSKCRSWFKRGEMDGRVVAVYPGGSMSAIQVLENPRWEDFDWTYPAASDTSLNMWAWLGDGMTRNQKAGKSTSGYLRKPTFVPVFPEDKRDGVKGVRGEEGEKKATKAEALQAERKVMTLEHVERIEGLEAKIGLVAGTVA</sequence>
<evidence type="ECO:0000256" key="1">
    <source>
        <dbReference type="ARBA" id="ARBA00010139"/>
    </source>
</evidence>
<comment type="caution">
    <text evidence="5">The sequence shown here is derived from an EMBL/GenBank/DDBJ whole genome shotgun (WGS) entry which is preliminary data.</text>
</comment>
<evidence type="ECO:0000313" key="6">
    <source>
        <dbReference type="Proteomes" id="UP001357485"/>
    </source>
</evidence>
<evidence type="ECO:0008006" key="7">
    <source>
        <dbReference type="Google" id="ProtNLM"/>
    </source>
</evidence>
<comment type="similarity">
    <text evidence="1">Belongs to the FAD-binding monooxygenase family.</text>
</comment>
<proteinExistence type="inferred from homology"/>
<accession>A0ABR0KV01</accession>
<keyword evidence="6" id="KW-1185">Reference proteome</keyword>
<dbReference type="InterPro" id="IPR051209">
    <property type="entry name" value="FAD-bind_Monooxygenase_sf"/>
</dbReference>
<dbReference type="EMBL" id="JAVRRA010024618">
    <property type="protein sequence ID" value="KAK5132139.1"/>
    <property type="molecule type" value="Genomic_DNA"/>
</dbReference>
<evidence type="ECO:0000256" key="3">
    <source>
        <dbReference type="ARBA" id="ARBA00022827"/>
    </source>
</evidence>
<evidence type="ECO:0000256" key="4">
    <source>
        <dbReference type="ARBA" id="ARBA00023002"/>
    </source>
</evidence>
<dbReference type="Gene3D" id="3.50.50.60">
    <property type="entry name" value="FAD/NAD(P)-binding domain"/>
    <property type="match status" value="2"/>
</dbReference>